<protein>
    <submittedName>
        <fullName evidence="2">Uncharacterized protein</fullName>
    </submittedName>
</protein>
<dbReference type="EMBL" id="PVEP01000013">
    <property type="protein sequence ID" value="PQV53669.1"/>
    <property type="molecule type" value="Genomic_DNA"/>
</dbReference>
<proteinExistence type="predicted"/>
<sequence length="227" mass="24300">MDGPAPATVRAAGAIPSGRSSDLGSPRPDTFPAGMASGFRPTVPLTALGTSRACTAFPILLPGQAPEGSPTLGAARGLSSGKGQGAGAMDDRVDLWRESMKTPRAKQRRKAPPRIAGPPPGPAIGQCPAKHRCRRHLAGINRDAARSDRRAVARRRAPPKCKGRPERRPSSSRHARPYPFFRQRLPSVSAICTAFSAAPLRRLSLTHQRFRPLSIVPSCRMRLMKVA</sequence>
<dbReference type="AlphaFoldDB" id="A0A2S8RYR4"/>
<feature type="region of interest" description="Disordered" evidence="1">
    <location>
        <begin position="101"/>
        <end position="128"/>
    </location>
</feature>
<organism evidence="2 3">
    <name type="scientific">Albidovulum denitrificans</name>
    <dbReference type="NCBI Taxonomy" id="404881"/>
    <lineage>
        <taxon>Bacteria</taxon>
        <taxon>Pseudomonadati</taxon>
        <taxon>Pseudomonadota</taxon>
        <taxon>Alphaproteobacteria</taxon>
        <taxon>Rhodobacterales</taxon>
        <taxon>Paracoccaceae</taxon>
        <taxon>Albidovulum</taxon>
    </lineage>
</organism>
<feature type="compositionally biased region" description="Basic residues" evidence="1">
    <location>
        <begin position="152"/>
        <end position="162"/>
    </location>
</feature>
<feature type="region of interest" description="Disordered" evidence="1">
    <location>
        <begin position="142"/>
        <end position="179"/>
    </location>
</feature>
<evidence type="ECO:0000256" key="1">
    <source>
        <dbReference type="SAM" id="MobiDB-lite"/>
    </source>
</evidence>
<feature type="region of interest" description="Disordered" evidence="1">
    <location>
        <begin position="1"/>
        <end position="39"/>
    </location>
</feature>
<gene>
    <name evidence="2" type="ORF">LX70_03853</name>
</gene>
<reference evidence="2 3" key="1">
    <citation type="submission" date="2018-02" db="EMBL/GenBank/DDBJ databases">
        <title>Genomic Encyclopedia of Archaeal and Bacterial Type Strains, Phase II (KMG-II): from individual species to whole genera.</title>
        <authorList>
            <person name="Goeker M."/>
        </authorList>
    </citation>
    <scope>NUCLEOTIDE SEQUENCE [LARGE SCALE GENOMIC DNA]</scope>
    <source>
        <strain evidence="2 3">DSM 18921</strain>
    </source>
</reference>
<feature type="region of interest" description="Disordered" evidence="1">
    <location>
        <begin position="68"/>
        <end position="89"/>
    </location>
</feature>
<evidence type="ECO:0000313" key="2">
    <source>
        <dbReference type="EMBL" id="PQV53669.1"/>
    </source>
</evidence>
<feature type="compositionally biased region" description="Basic residues" evidence="1">
    <location>
        <begin position="103"/>
        <end position="112"/>
    </location>
</feature>
<accession>A0A2S8RYR4</accession>
<name>A0A2S8RYR4_9RHOB</name>
<evidence type="ECO:0000313" key="3">
    <source>
        <dbReference type="Proteomes" id="UP000238338"/>
    </source>
</evidence>
<keyword evidence="3" id="KW-1185">Reference proteome</keyword>
<comment type="caution">
    <text evidence="2">The sequence shown here is derived from an EMBL/GenBank/DDBJ whole genome shotgun (WGS) entry which is preliminary data.</text>
</comment>
<dbReference type="Proteomes" id="UP000238338">
    <property type="component" value="Unassembled WGS sequence"/>
</dbReference>